<reference evidence="2 3" key="1">
    <citation type="submission" date="2016-09" db="EMBL/GenBank/DDBJ databases">
        <title>Acidihalobacter prosperus V6 (DSM14174).</title>
        <authorList>
            <person name="Khaleque H.N."/>
            <person name="Ramsay J.P."/>
            <person name="Murphy R.J.T."/>
            <person name="Kaksonen A.H."/>
            <person name="Boxall N.J."/>
            <person name="Watkin E.L.J."/>
        </authorList>
    </citation>
    <scope>NUCLEOTIDE SEQUENCE [LARGE SCALE GENOMIC DNA]</scope>
    <source>
        <strain evidence="2 3">V6</strain>
    </source>
</reference>
<dbReference type="AlphaFoldDB" id="A0A1D8K9X0"/>
<comment type="pathway">
    <text evidence="1">Cell wall biogenesis; peptidoglycan recycling.</text>
</comment>
<dbReference type="NCBIfam" id="NF007148">
    <property type="entry name" value="PRK09585.3-2"/>
    <property type="match status" value="1"/>
</dbReference>
<organism evidence="2 3">
    <name type="scientific">Acidihalobacter aeolianus</name>
    <dbReference type="NCBI Taxonomy" id="2792603"/>
    <lineage>
        <taxon>Bacteria</taxon>
        <taxon>Pseudomonadati</taxon>
        <taxon>Pseudomonadota</taxon>
        <taxon>Gammaproteobacteria</taxon>
        <taxon>Chromatiales</taxon>
        <taxon>Ectothiorhodospiraceae</taxon>
        <taxon>Acidihalobacter</taxon>
    </lineage>
</organism>
<feature type="binding site" evidence="1">
    <location>
        <begin position="11"/>
        <end position="18"/>
    </location>
    <ligand>
        <name>ATP</name>
        <dbReference type="ChEBI" id="CHEBI:30616"/>
    </ligand>
</feature>
<dbReference type="PANTHER" id="PTHR30605:SF0">
    <property type="entry name" value="ANHYDRO-N-ACETYLMURAMIC ACID KINASE"/>
    <property type="match status" value="1"/>
</dbReference>
<dbReference type="GO" id="GO:0097175">
    <property type="term" value="P:1,6-anhydro-N-acetyl-beta-muramic acid catabolic process"/>
    <property type="evidence" value="ECO:0007669"/>
    <property type="project" value="UniProtKB-UniRule"/>
</dbReference>
<dbReference type="GO" id="GO:0016301">
    <property type="term" value="F:kinase activity"/>
    <property type="evidence" value="ECO:0007669"/>
    <property type="project" value="UniProtKB-KW"/>
</dbReference>
<dbReference type="Proteomes" id="UP000095342">
    <property type="component" value="Chromosome"/>
</dbReference>
<dbReference type="CDD" id="cd24050">
    <property type="entry name" value="ASKHA_NBD_ANMK"/>
    <property type="match status" value="1"/>
</dbReference>
<name>A0A1D8K9X0_9GAMM</name>
<keyword evidence="1" id="KW-0547">Nucleotide-binding</keyword>
<dbReference type="GO" id="GO:0016773">
    <property type="term" value="F:phosphotransferase activity, alcohol group as acceptor"/>
    <property type="evidence" value="ECO:0007669"/>
    <property type="project" value="UniProtKB-UniRule"/>
</dbReference>
<dbReference type="InterPro" id="IPR043129">
    <property type="entry name" value="ATPase_NBD"/>
</dbReference>
<sequence>MQRFYIGLMSGTSLDGVDAVLVSIDDDLIQHISATTRPMPGELRREILEMIASPQTIDLDRLGMLDSRLGKLFGQTALDLLTGTHTKPDEIHAIGSHGQTLWHRPALPTSFTMQLGDPNVIAEVTGITTVADFRRRDMAAGGQGAPLVPAFHRAYLRQAHEARVVLNLGGMANISLLPSDADHDVTGFDTGPGNVLLDLHALRHLDRPCDHAGEWGASGHIDQNLLDRMLTDPYFMAQPPKSTGREYFNEAWLQRQLAAGPELAPADIQATLTELTARSVTDAIHAHSSKCDRMLVCGGGVHNKHLMRRLSALLAPATVESTETYGIAPDWVEATAFAWLADRTLKGFPGNLPSVTGARHPVILGAIYPGASYSA</sequence>
<gene>
    <name evidence="1" type="primary">anmK</name>
    <name evidence="2" type="ORF">BJI67_12320</name>
</gene>
<dbReference type="HAMAP" id="MF_01270">
    <property type="entry name" value="AnhMurNAc_kinase"/>
    <property type="match status" value="1"/>
</dbReference>
<dbReference type="NCBIfam" id="NF007139">
    <property type="entry name" value="PRK09585.1-3"/>
    <property type="match status" value="1"/>
</dbReference>
<dbReference type="RefSeq" id="WP_070073269.1">
    <property type="nucleotide sequence ID" value="NZ_CP017448.1"/>
</dbReference>
<keyword evidence="3" id="KW-1185">Reference proteome</keyword>
<keyword evidence="1" id="KW-0119">Carbohydrate metabolism</keyword>
<accession>A0A1D8K9X0</accession>
<dbReference type="UniPathway" id="UPA00544"/>
<dbReference type="PANTHER" id="PTHR30605">
    <property type="entry name" value="ANHYDRO-N-ACETYLMURAMIC ACID KINASE"/>
    <property type="match status" value="1"/>
</dbReference>
<dbReference type="GO" id="GO:0009254">
    <property type="term" value="P:peptidoglycan turnover"/>
    <property type="evidence" value="ECO:0007669"/>
    <property type="project" value="UniProtKB-UniRule"/>
</dbReference>
<dbReference type="EC" id="2.7.1.170" evidence="1"/>
<evidence type="ECO:0000256" key="1">
    <source>
        <dbReference type="HAMAP-Rule" id="MF_01270"/>
    </source>
</evidence>
<keyword evidence="1" id="KW-0067">ATP-binding</keyword>
<keyword evidence="1 2" id="KW-0418">Kinase</keyword>
<comment type="catalytic activity">
    <reaction evidence="1">
        <text>1,6-anhydro-N-acetyl-beta-muramate + ATP + H2O = N-acetyl-D-muramate 6-phosphate + ADP + H(+)</text>
        <dbReference type="Rhea" id="RHEA:24952"/>
        <dbReference type="ChEBI" id="CHEBI:15377"/>
        <dbReference type="ChEBI" id="CHEBI:15378"/>
        <dbReference type="ChEBI" id="CHEBI:30616"/>
        <dbReference type="ChEBI" id="CHEBI:58690"/>
        <dbReference type="ChEBI" id="CHEBI:58722"/>
        <dbReference type="ChEBI" id="CHEBI:456216"/>
        <dbReference type="EC" id="2.7.1.170"/>
    </reaction>
</comment>
<comment type="function">
    <text evidence="1">Catalyzes the specific phosphorylation of 1,6-anhydro-N-acetylmuramic acid (anhMurNAc) with the simultaneous cleavage of the 1,6-anhydro ring, generating MurNAc-6-P. Is required for the utilization of anhMurNAc either imported from the medium or derived from its own cell wall murein, and thus plays a role in cell wall recycling.</text>
</comment>
<dbReference type="GO" id="GO:0005524">
    <property type="term" value="F:ATP binding"/>
    <property type="evidence" value="ECO:0007669"/>
    <property type="project" value="UniProtKB-UniRule"/>
</dbReference>
<dbReference type="EMBL" id="CP017448">
    <property type="protein sequence ID" value="AOV17731.1"/>
    <property type="molecule type" value="Genomic_DNA"/>
</dbReference>
<dbReference type="Pfam" id="PF03702">
    <property type="entry name" value="AnmK"/>
    <property type="match status" value="1"/>
</dbReference>
<evidence type="ECO:0000313" key="2">
    <source>
        <dbReference type="EMBL" id="AOV17731.1"/>
    </source>
</evidence>
<comment type="pathway">
    <text evidence="1">Amino-sugar metabolism; 1,6-anhydro-N-acetylmuramate degradation.</text>
</comment>
<protein>
    <recommendedName>
        <fullName evidence="1">Anhydro-N-acetylmuramic acid kinase</fullName>
        <ecNumber evidence="1">2.7.1.170</ecNumber>
    </recommendedName>
    <alternativeName>
        <fullName evidence="1">AnhMurNAc kinase</fullName>
    </alternativeName>
</protein>
<dbReference type="InterPro" id="IPR005338">
    <property type="entry name" value="Anhydro_N_Ac-Mur_kinase"/>
</dbReference>
<dbReference type="SUPFAM" id="SSF53067">
    <property type="entry name" value="Actin-like ATPase domain"/>
    <property type="match status" value="1"/>
</dbReference>
<comment type="similarity">
    <text evidence="1">Belongs to the anhydro-N-acetylmuramic acid kinase family.</text>
</comment>
<dbReference type="UniPathway" id="UPA00343"/>
<proteinExistence type="inferred from homology"/>
<dbReference type="KEGG" id="aaeo:BJI67_12320"/>
<keyword evidence="1" id="KW-0808">Transferase</keyword>
<evidence type="ECO:0000313" key="3">
    <source>
        <dbReference type="Proteomes" id="UP000095342"/>
    </source>
</evidence>
<dbReference type="GO" id="GO:0006040">
    <property type="term" value="P:amino sugar metabolic process"/>
    <property type="evidence" value="ECO:0007669"/>
    <property type="project" value="InterPro"/>
</dbReference>
<dbReference type="Gene3D" id="3.30.420.40">
    <property type="match status" value="2"/>
</dbReference>